<gene>
    <name evidence="5" type="ORF">GCM10007854_24520</name>
</gene>
<evidence type="ECO:0000256" key="2">
    <source>
        <dbReference type="ARBA" id="ARBA00022801"/>
    </source>
</evidence>
<dbReference type="SUPFAM" id="SSF50891">
    <property type="entry name" value="Cyclophilin-like"/>
    <property type="match status" value="1"/>
</dbReference>
<keyword evidence="6" id="KW-1185">Reference proteome</keyword>
<evidence type="ECO:0000313" key="5">
    <source>
        <dbReference type="EMBL" id="GLQ21497.1"/>
    </source>
</evidence>
<sequence>MNDLHPDIRAYGDHAVLVEWGADGFDADISDRVHALAARLRKKKAFIEVMPGYDSLVASFDGAQMNAASARRRIKDAIVREARSETAVDGRLVEIPVSYGGADGPDLYAMADRIGKSPEAVLALHTGRDYRVCMMGFIPGFAFLSDVDPLLQHPRHATPRAVVPAGSVGIANWQTGIYGLESPGGWQIIGRTDVAMFDADRDRPFYVEAGDRIRFVAQ</sequence>
<protein>
    <submittedName>
        <fullName evidence="5">Allophanate hydrolase</fullName>
    </submittedName>
</protein>
<dbReference type="SUPFAM" id="SSF160467">
    <property type="entry name" value="PH0987 N-terminal domain-like"/>
    <property type="match status" value="1"/>
</dbReference>
<dbReference type="EMBL" id="BSNJ01000005">
    <property type="protein sequence ID" value="GLQ21497.1"/>
    <property type="molecule type" value="Genomic_DNA"/>
</dbReference>
<evidence type="ECO:0000259" key="4">
    <source>
        <dbReference type="SMART" id="SM00796"/>
    </source>
</evidence>
<evidence type="ECO:0000256" key="1">
    <source>
        <dbReference type="ARBA" id="ARBA00022741"/>
    </source>
</evidence>
<dbReference type="NCBIfam" id="TIGR00370">
    <property type="entry name" value="5-oxoprolinase subunit PxpB"/>
    <property type="match status" value="1"/>
</dbReference>
<keyword evidence="3" id="KW-0067">ATP-binding</keyword>
<dbReference type="Pfam" id="PF02682">
    <property type="entry name" value="CT_C_D"/>
    <property type="match status" value="1"/>
</dbReference>
<dbReference type="InterPro" id="IPR010016">
    <property type="entry name" value="PxpB"/>
</dbReference>
<evidence type="ECO:0000313" key="6">
    <source>
        <dbReference type="Proteomes" id="UP001161390"/>
    </source>
</evidence>
<organism evidence="5 6">
    <name type="scientific">Algimonas porphyrae</name>
    <dbReference type="NCBI Taxonomy" id="1128113"/>
    <lineage>
        <taxon>Bacteria</taxon>
        <taxon>Pseudomonadati</taxon>
        <taxon>Pseudomonadota</taxon>
        <taxon>Alphaproteobacteria</taxon>
        <taxon>Maricaulales</taxon>
        <taxon>Robiginitomaculaceae</taxon>
        <taxon>Algimonas</taxon>
    </lineage>
</organism>
<feature type="domain" description="Carboxyltransferase" evidence="4">
    <location>
        <begin position="6"/>
        <end position="207"/>
    </location>
</feature>
<proteinExistence type="predicted"/>
<dbReference type="Proteomes" id="UP001161390">
    <property type="component" value="Unassembled WGS sequence"/>
</dbReference>
<dbReference type="GO" id="GO:0016787">
    <property type="term" value="F:hydrolase activity"/>
    <property type="evidence" value="ECO:0007669"/>
    <property type="project" value="UniProtKB-KW"/>
</dbReference>
<name>A0ABQ5V3D6_9PROT</name>
<comment type="caution">
    <text evidence="5">The sequence shown here is derived from an EMBL/GenBank/DDBJ whole genome shotgun (WGS) entry which is preliminary data.</text>
</comment>
<dbReference type="PANTHER" id="PTHR34698">
    <property type="entry name" value="5-OXOPROLINASE SUBUNIT B"/>
    <property type="match status" value="1"/>
</dbReference>
<dbReference type="SMART" id="SM00796">
    <property type="entry name" value="AHS1"/>
    <property type="match status" value="1"/>
</dbReference>
<keyword evidence="1" id="KW-0547">Nucleotide-binding</keyword>
<dbReference type="RefSeq" id="WP_284373117.1">
    <property type="nucleotide sequence ID" value="NZ_BSNJ01000005.1"/>
</dbReference>
<reference evidence="5" key="1">
    <citation type="journal article" date="2014" name="Int. J. Syst. Evol. Microbiol.">
        <title>Complete genome of a new Firmicutes species belonging to the dominant human colonic microbiota ('Ruminococcus bicirculans') reveals two chromosomes and a selective capacity to utilize plant glucans.</title>
        <authorList>
            <consortium name="NISC Comparative Sequencing Program"/>
            <person name="Wegmann U."/>
            <person name="Louis P."/>
            <person name="Goesmann A."/>
            <person name="Henrissat B."/>
            <person name="Duncan S.H."/>
            <person name="Flint H.J."/>
        </authorList>
    </citation>
    <scope>NUCLEOTIDE SEQUENCE</scope>
    <source>
        <strain evidence="5">NBRC 108216</strain>
    </source>
</reference>
<dbReference type="PANTHER" id="PTHR34698:SF2">
    <property type="entry name" value="5-OXOPROLINASE SUBUNIT B"/>
    <property type="match status" value="1"/>
</dbReference>
<dbReference type="InterPro" id="IPR003833">
    <property type="entry name" value="CT_C_D"/>
</dbReference>
<dbReference type="Gene3D" id="2.40.100.10">
    <property type="entry name" value="Cyclophilin-like"/>
    <property type="match status" value="1"/>
</dbReference>
<dbReference type="InterPro" id="IPR029000">
    <property type="entry name" value="Cyclophilin-like_dom_sf"/>
</dbReference>
<keyword evidence="2 5" id="KW-0378">Hydrolase</keyword>
<evidence type="ECO:0000256" key="3">
    <source>
        <dbReference type="ARBA" id="ARBA00022840"/>
    </source>
</evidence>
<dbReference type="Gene3D" id="3.30.1360.40">
    <property type="match status" value="1"/>
</dbReference>
<reference evidence="5" key="2">
    <citation type="submission" date="2023-01" db="EMBL/GenBank/DDBJ databases">
        <title>Draft genome sequence of Algimonas porphyrae strain NBRC 108216.</title>
        <authorList>
            <person name="Sun Q."/>
            <person name="Mori K."/>
        </authorList>
    </citation>
    <scope>NUCLEOTIDE SEQUENCE</scope>
    <source>
        <strain evidence="5">NBRC 108216</strain>
    </source>
</reference>
<accession>A0ABQ5V3D6</accession>